<dbReference type="InParanoid" id="A0A068UCF4"/>
<dbReference type="Proteomes" id="UP000295252">
    <property type="component" value="Chromosome VII"/>
</dbReference>
<keyword evidence="3" id="KW-1185">Reference proteome</keyword>
<dbReference type="FunCoup" id="A0A068UCF4">
    <property type="interactions" value="82"/>
</dbReference>
<feature type="compositionally biased region" description="Basic and acidic residues" evidence="1">
    <location>
        <begin position="225"/>
        <end position="235"/>
    </location>
</feature>
<evidence type="ECO:0000313" key="2">
    <source>
        <dbReference type="EMBL" id="CDP05962.1"/>
    </source>
</evidence>
<evidence type="ECO:0000256" key="1">
    <source>
        <dbReference type="SAM" id="MobiDB-lite"/>
    </source>
</evidence>
<dbReference type="PANTHER" id="PTHR33785:SF5">
    <property type="entry name" value="SERINE_ARGININE REPETITIVE MATRIX PROTEIN"/>
    <property type="match status" value="1"/>
</dbReference>
<organism evidence="2 3">
    <name type="scientific">Coffea canephora</name>
    <name type="common">Robusta coffee</name>
    <dbReference type="NCBI Taxonomy" id="49390"/>
    <lineage>
        <taxon>Eukaryota</taxon>
        <taxon>Viridiplantae</taxon>
        <taxon>Streptophyta</taxon>
        <taxon>Embryophyta</taxon>
        <taxon>Tracheophyta</taxon>
        <taxon>Spermatophyta</taxon>
        <taxon>Magnoliopsida</taxon>
        <taxon>eudicotyledons</taxon>
        <taxon>Gunneridae</taxon>
        <taxon>Pentapetalae</taxon>
        <taxon>asterids</taxon>
        <taxon>lamiids</taxon>
        <taxon>Gentianales</taxon>
        <taxon>Rubiaceae</taxon>
        <taxon>Ixoroideae</taxon>
        <taxon>Gardenieae complex</taxon>
        <taxon>Bertiereae - Coffeeae clade</taxon>
        <taxon>Coffeeae</taxon>
        <taxon>Coffea</taxon>
    </lineage>
</organism>
<evidence type="ECO:0000313" key="3">
    <source>
        <dbReference type="Proteomes" id="UP000295252"/>
    </source>
</evidence>
<dbReference type="STRING" id="49390.A0A068UCF4"/>
<sequence length="343" mass="38347">MAFPVSPDSSFFYRSRMKDQEIPCGLAARTSVSAGMEAIDDSSCDSSTCKHQEMAEEEPGDLLDKSWFFGNLLDRKTTRMCRWYSDPCPSSGLADEEILVGKSYEETFSSLNKLPQGDELTPSGLMRAPSLPEESTYHAGGGTYPARRGSKSRLEKSSNNLFRAPSLPTSLGREETQDEESDFSMSRLIRQASLNQSHLLPPRRVPIPKGLTQSSSTPRLRPRRKPDSESCKTEIPEGVMIRRQHPLNQATLSRSSSDLIVELQGLKDLSINFDDKDLGPSLQEKKQQQFCLNEGKLRKSYTADQAWQPENPASPMGKKSAEDMKAQIRFWARAVASNVRQEC</sequence>
<dbReference type="OMA" id="IPNWASH"/>
<feature type="region of interest" description="Disordered" evidence="1">
    <location>
        <begin position="302"/>
        <end position="321"/>
    </location>
</feature>
<name>A0A068UCF4_COFCA</name>
<proteinExistence type="predicted"/>
<dbReference type="Gramene" id="CDP05962">
    <property type="protein sequence ID" value="CDP05962"/>
    <property type="gene ID" value="GSCOC_T00021291001"/>
</dbReference>
<protein>
    <submittedName>
        <fullName evidence="2">Uncharacterized protein</fullName>
    </submittedName>
</protein>
<gene>
    <name evidence="2" type="ORF">GSCOC_T00021291001</name>
</gene>
<feature type="region of interest" description="Disordered" evidence="1">
    <location>
        <begin position="113"/>
        <end position="235"/>
    </location>
</feature>
<dbReference type="PANTHER" id="PTHR33785">
    <property type="entry name" value="OS06G0550800 PROTEIN"/>
    <property type="match status" value="1"/>
</dbReference>
<reference evidence="3" key="1">
    <citation type="journal article" date="2014" name="Science">
        <title>The coffee genome provides insight into the convergent evolution of caffeine biosynthesis.</title>
        <authorList>
            <person name="Denoeud F."/>
            <person name="Carretero-Paulet L."/>
            <person name="Dereeper A."/>
            <person name="Droc G."/>
            <person name="Guyot R."/>
            <person name="Pietrella M."/>
            <person name="Zheng C."/>
            <person name="Alberti A."/>
            <person name="Anthony F."/>
            <person name="Aprea G."/>
            <person name="Aury J.M."/>
            <person name="Bento P."/>
            <person name="Bernard M."/>
            <person name="Bocs S."/>
            <person name="Campa C."/>
            <person name="Cenci A."/>
            <person name="Combes M.C."/>
            <person name="Crouzillat D."/>
            <person name="Da Silva C."/>
            <person name="Daddiego L."/>
            <person name="De Bellis F."/>
            <person name="Dussert S."/>
            <person name="Garsmeur O."/>
            <person name="Gayraud T."/>
            <person name="Guignon V."/>
            <person name="Jahn K."/>
            <person name="Jamilloux V."/>
            <person name="Joet T."/>
            <person name="Labadie K."/>
            <person name="Lan T."/>
            <person name="Leclercq J."/>
            <person name="Lepelley M."/>
            <person name="Leroy T."/>
            <person name="Li L.T."/>
            <person name="Librado P."/>
            <person name="Lopez L."/>
            <person name="Munoz A."/>
            <person name="Noel B."/>
            <person name="Pallavicini A."/>
            <person name="Perrotta G."/>
            <person name="Poncet V."/>
            <person name="Pot D."/>
            <person name="Priyono X."/>
            <person name="Rigoreau M."/>
            <person name="Rouard M."/>
            <person name="Rozas J."/>
            <person name="Tranchant-Dubreuil C."/>
            <person name="VanBuren R."/>
            <person name="Zhang Q."/>
            <person name="Andrade A.C."/>
            <person name="Argout X."/>
            <person name="Bertrand B."/>
            <person name="de Kochko A."/>
            <person name="Graziosi G."/>
            <person name="Henry R.J."/>
            <person name="Jayarama X."/>
            <person name="Ming R."/>
            <person name="Nagai C."/>
            <person name="Rounsley S."/>
            <person name="Sankoff D."/>
            <person name="Giuliano G."/>
            <person name="Albert V.A."/>
            <person name="Wincker P."/>
            <person name="Lashermes P."/>
        </authorList>
    </citation>
    <scope>NUCLEOTIDE SEQUENCE [LARGE SCALE GENOMIC DNA]</scope>
    <source>
        <strain evidence="3">cv. DH200-94</strain>
    </source>
</reference>
<dbReference type="OrthoDB" id="1875420at2759"/>
<dbReference type="EMBL" id="HG739103">
    <property type="protein sequence ID" value="CDP05962.1"/>
    <property type="molecule type" value="Genomic_DNA"/>
</dbReference>
<accession>A0A068UCF4</accession>
<dbReference type="PhylomeDB" id="A0A068UCF4"/>
<dbReference type="AlphaFoldDB" id="A0A068UCF4"/>